<feature type="compositionally biased region" description="Basic and acidic residues" evidence="1">
    <location>
        <begin position="210"/>
        <end position="220"/>
    </location>
</feature>
<evidence type="ECO:0000313" key="3">
    <source>
        <dbReference type="Proteomes" id="UP000077202"/>
    </source>
</evidence>
<evidence type="ECO:0000313" key="2">
    <source>
        <dbReference type="EMBL" id="OAE19538.1"/>
    </source>
</evidence>
<proteinExistence type="predicted"/>
<feature type="compositionally biased region" description="Basic and acidic residues" evidence="1">
    <location>
        <begin position="232"/>
        <end position="248"/>
    </location>
</feature>
<comment type="caution">
    <text evidence="2">The sequence shown here is derived from an EMBL/GenBank/DDBJ whole genome shotgun (WGS) entry which is preliminary data.</text>
</comment>
<feature type="region of interest" description="Disordered" evidence="1">
    <location>
        <begin position="165"/>
        <end position="248"/>
    </location>
</feature>
<dbReference type="EMBL" id="LVLJ01003836">
    <property type="protein sequence ID" value="OAE19538.1"/>
    <property type="molecule type" value="Genomic_DNA"/>
</dbReference>
<feature type="region of interest" description="Disordered" evidence="1">
    <location>
        <begin position="120"/>
        <end position="147"/>
    </location>
</feature>
<reference evidence="2" key="1">
    <citation type="submission" date="2016-03" db="EMBL/GenBank/DDBJ databases">
        <title>Mechanisms controlling the formation of the plant cell surface in tip-growing cells are functionally conserved among land plants.</title>
        <authorList>
            <person name="Honkanen S."/>
            <person name="Jones V.A."/>
            <person name="Morieri G."/>
            <person name="Champion C."/>
            <person name="Hetherington A.J."/>
            <person name="Kelly S."/>
            <person name="Saint-Marcoux D."/>
            <person name="Proust H."/>
            <person name="Prescott H."/>
            <person name="Dolan L."/>
        </authorList>
    </citation>
    <scope>NUCLEOTIDE SEQUENCE [LARGE SCALE GENOMIC DNA]</scope>
    <source>
        <tissue evidence="2">Whole gametophyte</tissue>
    </source>
</reference>
<protein>
    <submittedName>
        <fullName evidence="2">Uncharacterized protein</fullName>
    </submittedName>
</protein>
<name>A0A176VF06_MARPO</name>
<evidence type="ECO:0000256" key="1">
    <source>
        <dbReference type="SAM" id="MobiDB-lite"/>
    </source>
</evidence>
<gene>
    <name evidence="2" type="ORF">AXG93_2742s1070</name>
</gene>
<accession>A0A176VF06</accession>
<dbReference type="Proteomes" id="UP000077202">
    <property type="component" value="Unassembled WGS sequence"/>
</dbReference>
<sequence length="248" mass="27737">MVSSSPEAGKFFHLSCCKWDQASSGIGIGYDHGASGNGGDAVLGGGEQNIPAGHWKNHWICDAAAIATRRRRRRRRRKRRNGKSVASPVELACFAASKQSTRPRSLRYLRVRVEQEKGLEERDYSAGSECGQKYTRSPELRSNSARGLYSTGMAASLGEESRMTPWTGFVHSGRPHSREGGRRRGTSVRAVHRRREERGERGQQQQQQQLERERGGRRNVSEGWKLDWGGLESDRQAGHEEIHRISAG</sequence>
<keyword evidence="3" id="KW-1185">Reference proteome</keyword>
<feature type="compositionally biased region" description="Basic residues" evidence="1">
    <location>
        <begin position="183"/>
        <end position="193"/>
    </location>
</feature>
<organism evidence="2 3">
    <name type="scientific">Marchantia polymorpha subsp. ruderalis</name>
    <dbReference type="NCBI Taxonomy" id="1480154"/>
    <lineage>
        <taxon>Eukaryota</taxon>
        <taxon>Viridiplantae</taxon>
        <taxon>Streptophyta</taxon>
        <taxon>Embryophyta</taxon>
        <taxon>Marchantiophyta</taxon>
        <taxon>Marchantiopsida</taxon>
        <taxon>Marchantiidae</taxon>
        <taxon>Marchantiales</taxon>
        <taxon>Marchantiaceae</taxon>
        <taxon>Marchantia</taxon>
    </lineage>
</organism>
<dbReference type="AlphaFoldDB" id="A0A176VF06"/>